<keyword evidence="8" id="KW-0969">Cilium</keyword>
<comment type="similarity">
    <text evidence="6">Belongs to the bacillales FliT family.</text>
</comment>
<proteinExistence type="inferred from homology"/>
<evidence type="ECO:0000313" key="9">
    <source>
        <dbReference type="Proteomes" id="UP000265801"/>
    </source>
</evidence>
<evidence type="ECO:0000256" key="1">
    <source>
        <dbReference type="ARBA" id="ARBA00004514"/>
    </source>
</evidence>
<dbReference type="AlphaFoldDB" id="A0A3A1R755"/>
<keyword evidence="3" id="KW-1005">Bacterial flagellum biogenesis</keyword>
<comment type="subcellular location">
    <subcellularLocation>
        <location evidence="1">Cytoplasm</location>
        <location evidence="1">Cytosol</location>
    </subcellularLocation>
</comment>
<dbReference type="OrthoDB" id="2353131at2"/>
<dbReference type="Proteomes" id="UP000265801">
    <property type="component" value="Unassembled WGS sequence"/>
</dbReference>
<reference evidence="8 9" key="1">
    <citation type="submission" date="2018-09" db="EMBL/GenBank/DDBJ databases">
        <title>Bacillus saliacetes sp. nov., isolated from Thai shrimp paste (Ka-pi).</title>
        <authorList>
            <person name="Daroonpunt R."/>
            <person name="Tanasupawat S."/>
            <person name="Yiamsombut S."/>
        </authorList>
    </citation>
    <scope>NUCLEOTIDE SEQUENCE [LARGE SCALE GENOMIC DNA]</scope>
    <source>
        <strain evidence="8 9">SKP7-4</strain>
    </source>
</reference>
<evidence type="ECO:0000256" key="7">
    <source>
        <dbReference type="ARBA" id="ARBA00093797"/>
    </source>
</evidence>
<dbReference type="EMBL" id="QXIR01000001">
    <property type="protein sequence ID" value="RIW39051.1"/>
    <property type="molecule type" value="Genomic_DNA"/>
</dbReference>
<name>A0A3A1R755_9BACI</name>
<keyword evidence="8" id="KW-0966">Cell projection</keyword>
<dbReference type="Pfam" id="PF05400">
    <property type="entry name" value="FliT"/>
    <property type="match status" value="1"/>
</dbReference>
<keyword evidence="4" id="KW-0143">Chaperone</keyword>
<keyword evidence="8" id="KW-0282">Flagellum</keyword>
<evidence type="ECO:0000256" key="5">
    <source>
        <dbReference type="ARBA" id="ARBA00093765"/>
    </source>
</evidence>
<keyword evidence="2" id="KW-0963">Cytoplasm</keyword>
<dbReference type="InterPro" id="IPR008622">
    <property type="entry name" value="FliT"/>
</dbReference>
<comment type="function">
    <text evidence="5">May act as an export chaperone for the filament capping protein FliD.</text>
</comment>
<comment type="caution">
    <text evidence="8">The sequence shown here is derived from an EMBL/GenBank/DDBJ whole genome shotgun (WGS) entry which is preliminary data.</text>
</comment>
<protein>
    <recommendedName>
        <fullName evidence="7">Flagellar protein FliT</fullName>
    </recommendedName>
</protein>
<evidence type="ECO:0000256" key="4">
    <source>
        <dbReference type="ARBA" id="ARBA00023186"/>
    </source>
</evidence>
<gene>
    <name evidence="8" type="ORF">D3H55_01475</name>
</gene>
<organism evidence="8 9">
    <name type="scientific">Bacillus salacetis</name>
    <dbReference type="NCBI Taxonomy" id="2315464"/>
    <lineage>
        <taxon>Bacteria</taxon>
        <taxon>Bacillati</taxon>
        <taxon>Bacillota</taxon>
        <taxon>Bacilli</taxon>
        <taxon>Bacillales</taxon>
        <taxon>Bacillaceae</taxon>
        <taxon>Bacillus</taxon>
    </lineage>
</organism>
<evidence type="ECO:0000256" key="6">
    <source>
        <dbReference type="ARBA" id="ARBA00093785"/>
    </source>
</evidence>
<evidence type="ECO:0000313" key="8">
    <source>
        <dbReference type="EMBL" id="RIW39051.1"/>
    </source>
</evidence>
<evidence type="ECO:0000256" key="2">
    <source>
        <dbReference type="ARBA" id="ARBA00022490"/>
    </source>
</evidence>
<accession>A0A3A1R755</accession>
<keyword evidence="9" id="KW-1185">Reference proteome</keyword>
<evidence type="ECO:0000256" key="3">
    <source>
        <dbReference type="ARBA" id="ARBA00022795"/>
    </source>
</evidence>
<dbReference type="RefSeq" id="WP_119545120.1">
    <property type="nucleotide sequence ID" value="NZ_QXIR01000001.1"/>
</dbReference>
<sequence>MSRVQECYDLTEKLVTMLKNPYEKSRDEVIAEIEGLLEERQETMKQMKAPYSEEEKELGRQIVVWNTEIEKGMTNLRNDIKRTINSVSKKKTTARKYSNPYASLQHDGMFYDKKK</sequence>